<dbReference type="Proteomes" id="UP000254927">
    <property type="component" value="Unassembled WGS sequence"/>
</dbReference>
<evidence type="ECO:0000256" key="1">
    <source>
        <dbReference type="SAM" id="Phobius"/>
    </source>
</evidence>
<organism evidence="2 3">
    <name type="scientific">Neisseria elongata</name>
    <dbReference type="NCBI Taxonomy" id="495"/>
    <lineage>
        <taxon>Bacteria</taxon>
        <taxon>Pseudomonadati</taxon>
        <taxon>Pseudomonadota</taxon>
        <taxon>Betaproteobacteria</taxon>
        <taxon>Neisseriales</taxon>
        <taxon>Neisseriaceae</taxon>
        <taxon>Neisseria</taxon>
    </lineage>
</organism>
<keyword evidence="1" id="KW-0472">Membrane</keyword>
<gene>
    <name evidence="2" type="ORF">NCTC10660_00578</name>
</gene>
<dbReference type="RefSeq" id="WP_074894153.1">
    <property type="nucleotide sequence ID" value="NZ_CP031252.1"/>
</dbReference>
<proteinExistence type="predicted"/>
<reference evidence="2 3" key="1">
    <citation type="submission" date="2018-06" db="EMBL/GenBank/DDBJ databases">
        <authorList>
            <consortium name="Pathogen Informatics"/>
            <person name="Doyle S."/>
        </authorList>
    </citation>
    <scope>NUCLEOTIDE SEQUENCE [LARGE SCALE GENOMIC DNA]</scope>
    <source>
        <strain evidence="2 3">NCTC10660</strain>
    </source>
</reference>
<sequence length="205" mass="24295">MSNINLIDIVKNIFYFIGSSAGLFAVLRPVFESKLQQDIQNARKIIERIGENRILYLDSSIYSHRCVSSEFFVDIDILSNDISEKKQCTRFFSHISCYFNTELKEIINEYINLRSYIQVPEWEPRYNDDNGKSAWYFNKKAESFYPSGEHFPANYPKHLEEAAKIADKIKIRFLRFQALTELHYIETIFHKWTVAKLYKKHNLTV</sequence>
<accession>A0A378TVW7</accession>
<feature type="transmembrane region" description="Helical" evidence="1">
    <location>
        <begin position="12"/>
        <end position="31"/>
    </location>
</feature>
<dbReference type="AlphaFoldDB" id="A0A378TVW7"/>
<evidence type="ECO:0000313" key="3">
    <source>
        <dbReference type="Proteomes" id="UP000254927"/>
    </source>
</evidence>
<keyword evidence="1" id="KW-1133">Transmembrane helix</keyword>
<evidence type="ECO:0000313" key="2">
    <source>
        <dbReference type="EMBL" id="STZ67108.1"/>
    </source>
</evidence>
<protein>
    <submittedName>
        <fullName evidence="2">Uncharacterized protein</fullName>
    </submittedName>
</protein>
<dbReference type="GeneID" id="93351584"/>
<keyword evidence="1" id="KW-0812">Transmembrane</keyword>
<name>A0A378TVW7_NEIEL</name>
<dbReference type="EMBL" id="UGQW01000002">
    <property type="protein sequence ID" value="STZ67108.1"/>
    <property type="molecule type" value="Genomic_DNA"/>
</dbReference>